<evidence type="ECO:0000313" key="2">
    <source>
        <dbReference type="Proteomes" id="UP001163321"/>
    </source>
</evidence>
<proteinExistence type="predicted"/>
<comment type="caution">
    <text evidence="1">The sequence shown here is derived from an EMBL/GenBank/DDBJ whole genome shotgun (WGS) entry which is preliminary data.</text>
</comment>
<reference evidence="1 2" key="1">
    <citation type="journal article" date="2022" name="bioRxiv">
        <title>The genome of the oomycete Peronosclerospora sorghi, a cosmopolitan pathogen of maize and sorghum, is inflated with dispersed pseudogenes.</title>
        <authorList>
            <person name="Fletcher K."/>
            <person name="Martin F."/>
            <person name="Isakeit T."/>
            <person name="Cavanaugh K."/>
            <person name="Magill C."/>
            <person name="Michelmore R."/>
        </authorList>
    </citation>
    <scope>NUCLEOTIDE SEQUENCE [LARGE SCALE GENOMIC DNA]</scope>
    <source>
        <strain evidence="1">P6</strain>
    </source>
</reference>
<dbReference type="Proteomes" id="UP001163321">
    <property type="component" value="Chromosome 8"/>
</dbReference>
<name>A0ACC0VJ51_9STRA</name>
<accession>A0ACC0VJ51</accession>
<protein>
    <submittedName>
        <fullName evidence="1">Uncharacterized protein</fullName>
    </submittedName>
</protein>
<keyword evidence="2" id="KW-1185">Reference proteome</keyword>
<organism evidence="1 2">
    <name type="scientific">Peronosclerospora sorghi</name>
    <dbReference type="NCBI Taxonomy" id="230839"/>
    <lineage>
        <taxon>Eukaryota</taxon>
        <taxon>Sar</taxon>
        <taxon>Stramenopiles</taxon>
        <taxon>Oomycota</taxon>
        <taxon>Peronosporomycetes</taxon>
        <taxon>Peronosporales</taxon>
        <taxon>Peronosporaceae</taxon>
        <taxon>Peronosclerospora</taxon>
    </lineage>
</organism>
<dbReference type="EMBL" id="CM047587">
    <property type="protein sequence ID" value="KAI9906474.1"/>
    <property type="molecule type" value="Genomic_DNA"/>
</dbReference>
<evidence type="ECO:0000313" key="1">
    <source>
        <dbReference type="EMBL" id="KAI9906474.1"/>
    </source>
</evidence>
<gene>
    <name evidence="1" type="ORF">PsorP6_002840</name>
</gene>
<sequence length="848" mass="95915">MREHKLYANVSKCIVGAEEIPFLGCFIGKDGVRADPAKVKAIVECPSPVNLRDLRKWLGLANYIHKYSENYAEMAKPLTDLLKKDVDWCWKTEHQNAFEAVKGSLLKAPVLSLPDSGKPFSVLCDSSYFAIGCALLQADDAGRERVIVFESMQLKASERNYPVHDKELLAMKYDLVKFRVHLLGSKPFVVYTDHASLRTATKSPHLSQRMARWLSFFEEYNFEVKYKPGKQNVLANALSRRPDYELAHATFVTTSVVDLIRQAYEKDPQCTALISALGEKGLGSSEPTLSSRAKARLHRYRYCDGLLFYSTSAEDTPRVVVLHNEELKYRVLFEAHYSPIGGHLGRDKTYSALSALYWWPNMYKWVGAYIRTCETCQRVKPSASSAAPLASLSVPTECWKSIIMDFIFGFPNDKAGNTGILVFVDRLSKMAHLAAVPESIDGQGTAKVFLDRVFRQHGLPDSVVSDPDPRFTGQFWGALFKVLGTKLLMSTEDHPQTDGQTERVNRVVEDILRSLCPDSPKIWSEMLPMVEFAINDSVHASTVYTVLRERIGESEGSVDATRLTDVSHVSVRKHIDKFLSTRLSVLRQVCDAMAESQDKQKEKADRKGRRNKRVYKVGESVLLNAKNLPSHIVSNVLRNKLRTRFVGPFKVLDRKGLSYTLEIPKVMRTHPTFYVGMLKPYQSPEAGPLSEEGEKPDRRKLQQVGTSPTGLIYEPEAPQRESLERQAAPRCVHSHSPRCGVPPEHLGCEDCADHIARGSHAAIARPPPPVLDTEGTPHYHVERLMARRHHRGETQYLAKWKGYPHSQNSWEYETPLRQYCRDVVDALERENPTESQRPKGLKKPLHYQ</sequence>